<dbReference type="FunFam" id="2.60.40.10:FF:000437">
    <property type="entry name" value="Beat-IIIc, isoform A"/>
    <property type="match status" value="1"/>
</dbReference>
<evidence type="ECO:0000256" key="1">
    <source>
        <dbReference type="ARBA" id="ARBA00023157"/>
    </source>
</evidence>
<dbReference type="OrthoDB" id="6343941at2759"/>
<keyword evidence="4" id="KW-1185">Reference proteome</keyword>
<dbReference type="InterPro" id="IPR013162">
    <property type="entry name" value="CD80_C2-set"/>
</dbReference>
<dbReference type="PANTHER" id="PTHR21261:SF15">
    <property type="entry name" value="BEATEN PATH IIIA, ISOFORM D-RELATED"/>
    <property type="match status" value="1"/>
</dbReference>
<dbReference type="PROSITE" id="PS50835">
    <property type="entry name" value="IG_LIKE"/>
    <property type="match status" value="2"/>
</dbReference>
<feature type="domain" description="Ig-like" evidence="2">
    <location>
        <begin position="20"/>
        <end position="104"/>
    </location>
</feature>
<reference evidence="3 4" key="1">
    <citation type="submission" date="2020-04" db="EMBL/GenBank/DDBJ databases">
        <authorList>
            <person name="Alioto T."/>
            <person name="Alioto T."/>
            <person name="Gomez Garrido J."/>
        </authorList>
    </citation>
    <scope>NUCLEOTIDE SEQUENCE [LARGE SCALE GENOMIC DNA]</scope>
</reference>
<organism evidence="3 4">
    <name type="scientific">Cloeon dipterum</name>
    <dbReference type="NCBI Taxonomy" id="197152"/>
    <lineage>
        <taxon>Eukaryota</taxon>
        <taxon>Metazoa</taxon>
        <taxon>Ecdysozoa</taxon>
        <taxon>Arthropoda</taxon>
        <taxon>Hexapoda</taxon>
        <taxon>Insecta</taxon>
        <taxon>Pterygota</taxon>
        <taxon>Palaeoptera</taxon>
        <taxon>Ephemeroptera</taxon>
        <taxon>Pisciforma</taxon>
        <taxon>Baetidae</taxon>
        <taxon>Cloeon</taxon>
    </lineage>
</organism>
<dbReference type="InterPro" id="IPR013783">
    <property type="entry name" value="Ig-like_fold"/>
</dbReference>
<proteinExistence type="predicted"/>
<dbReference type="SUPFAM" id="SSF48726">
    <property type="entry name" value="Immunoglobulin"/>
    <property type="match status" value="2"/>
</dbReference>
<dbReference type="Proteomes" id="UP000494165">
    <property type="component" value="Unassembled WGS sequence"/>
</dbReference>
<dbReference type="InterPro" id="IPR036179">
    <property type="entry name" value="Ig-like_dom_sf"/>
</dbReference>
<accession>A0A8S1E5H8</accession>
<dbReference type="AlphaFoldDB" id="A0A8S1E5H8"/>
<keyword evidence="1" id="KW-1015">Disulfide bond</keyword>
<evidence type="ECO:0000313" key="4">
    <source>
        <dbReference type="Proteomes" id="UP000494165"/>
    </source>
</evidence>
<dbReference type="EMBL" id="CADEPI010000404">
    <property type="protein sequence ID" value="CAB3385317.1"/>
    <property type="molecule type" value="Genomic_DNA"/>
</dbReference>
<feature type="domain" description="Ig-like" evidence="2">
    <location>
        <begin position="122"/>
        <end position="220"/>
    </location>
</feature>
<protein>
    <recommendedName>
        <fullName evidence="2">Ig-like domain-containing protein</fullName>
    </recommendedName>
</protein>
<dbReference type="InterPro" id="IPR007110">
    <property type="entry name" value="Ig-like_dom"/>
</dbReference>
<evidence type="ECO:0000259" key="2">
    <source>
        <dbReference type="PROSITE" id="PS50835"/>
    </source>
</evidence>
<evidence type="ECO:0000313" key="3">
    <source>
        <dbReference type="EMBL" id="CAB3385317.1"/>
    </source>
</evidence>
<comment type="caution">
    <text evidence="3">The sequence shown here is derived from an EMBL/GenBank/DDBJ whole genome shotgun (WGS) entry which is preliminary data.</text>
</comment>
<dbReference type="Gene3D" id="2.60.40.10">
    <property type="entry name" value="Immunoglobulins"/>
    <property type="match status" value="2"/>
</dbReference>
<dbReference type="Pfam" id="PF08205">
    <property type="entry name" value="C2-set_2"/>
    <property type="match status" value="1"/>
</dbReference>
<name>A0A8S1E5H8_9INSE</name>
<sequence length="251" mass="27998">MVVGGLKDVRVISPGGVPVGDAIKLECHFDTEGDQLYAVKWYKGKKEFYRYLPKDNPPGKVFTLSGVNVNLTQSGQNRVVIMDAHFGLSDKYRCEVSVDAPSFDTALVMAPVFVVDFPDGDPIISSERQTYPVGETLRANCTSYRNHPSVNITWSINGLPVKGKFVKTLPRIQEDGNLTTTVETLKFNILPESFRNHRMKLECTATMYNVYNRTAKAIIDEENPRAAHVLSTTHDSTSSTGERAQIFLQHI</sequence>
<gene>
    <name evidence="3" type="ORF">CLODIP_2_CD15285</name>
</gene>
<dbReference type="PANTHER" id="PTHR21261">
    <property type="entry name" value="BEAT PROTEIN"/>
    <property type="match status" value="1"/>
</dbReference>